<dbReference type="AlphaFoldDB" id="A0A8J3AS60"/>
<dbReference type="EMBL" id="BMHB01000004">
    <property type="protein sequence ID" value="GGI17829.1"/>
    <property type="molecule type" value="Genomic_DNA"/>
</dbReference>
<organism evidence="1 2">
    <name type="scientific">Gottfriedia solisilvae</name>
    <dbReference type="NCBI Taxonomy" id="1516104"/>
    <lineage>
        <taxon>Bacteria</taxon>
        <taxon>Bacillati</taxon>
        <taxon>Bacillota</taxon>
        <taxon>Bacilli</taxon>
        <taxon>Bacillales</taxon>
        <taxon>Bacillaceae</taxon>
        <taxon>Gottfriedia</taxon>
    </lineage>
</organism>
<name>A0A8J3AS60_9BACI</name>
<comment type="caution">
    <text evidence="1">The sequence shown here is derived from an EMBL/GenBank/DDBJ whole genome shotgun (WGS) entry which is preliminary data.</text>
</comment>
<protein>
    <recommendedName>
        <fullName evidence="3">Group-specific protein</fullName>
    </recommendedName>
</protein>
<dbReference type="RefSeq" id="WP_088003206.1">
    <property type="nucleotide sequence ID" value="NZ_BMHB01000004.1"/>
</dbReference>
<accession>A0A8J3AS60</accession>
<dbReference type="OrthoDB" id="2353604at2"/>
<proteinExistence type="predicted"/>
<reference evidence="2" key="1">
    <citation type="journal article" date="2019" name="Int. J. Syst. Evol. Microbiol.">
        <title>The Global Catalogue of Microorganisms (GCM) 10K type strain sequencing project: providing services to taxonomists for standard genome sequencing and annotation.</title>
        <authorList>
            <consortium name="The Broad Institute Genomics Platform"/>
            <consortium name="The Broad Institute Genome Sequencing Center for Infectious Disease"/>
            <person name="Wu L."/>
            <person name="Ma J."/>
        </authorList>
    </citation>
    <scope>NUCLEOTIDE SEQUENCE [LARGE SCALE GENOMIC DNA]</scope>
    <source>
        <strain evidence="2">CGMCC 1.14993</strain>
    </source>
</reference>
<dbReference type="Proteomes" id="UP000626244">
    <property type="component" value="Unassembled WGS sequence"/>
</dbReference>
<evidence type="ECO:0008006" key="3">
    <source>
        <dbReference type="Google" id="ProtNLM"/>
    </source>
</evidence>
<gene>
    <name evidence="1" type="ORF">GCM10007380_39890</name>
</gene>
<evidence type="ECO:0000313" key="2">
    <source>
        <dbReference type="Proteomes" id="UP000626244"/>
    </source>
</evidence>
<sequence>MGSCNVNHSIDDVLVKLAYQKEYLPESLAKELYLLIQSSQSQLILNDVFHLLKKYDLVTPEEQKNRNKHLSDLIKKL</sequence>
<keyword evidence="2" id="KW-1185">Reference proteome</keyword>
<evidence type="ECO:0000313" key="1">
    <source>
        <dbReference type="EMBL" id="GGI17829.1"/>
    </source>
</evidence>